<comment type="caution">
    <text evidence="1">The sequence shown here is derived from an EMBL/GenBank/DDBJ whole genome shotgun (WGS) entry which is preliminary data.</text>
</comment>
<protein>
    <submittedName>
        <fullName evidence="1">Putative baseplate assembly protein</fullName>
    </submittedName>
</protein>
<dbReference type="AlphaFoldDB" id="A0A6I3SPC1"/>
<organism evidence="1 2">
    <name type="scientific">Heliobacterium mobile</name>
    <name type="common">Heliobacillus mobilis</name>
    <dbReference type="NCBI Taxonomy" id="28064"/>
    <lineage>
        <taxon>Bacteria</taxon>
        <taxon>Bacillati</taxon>
        <taxon>Bacillota</taxon>
        <taxon>Clostridia</taxon>
        <taxon>Eubacteriales</taxon>
        <taxon>Heliobacteriaceae</taxon>
        <taxon>Heliobacterium</taxon>
    </lineage>
</organism>
<dbReference type="NCBIfam" id="TIGR02243">
    <property type="entry name" value="putative baseplate assembly protein"/>
    <property type="match status" value="1"/>
</dbReference>
<dbReference type="InterPro" id="IPR011749">
    <property type="entry name" value="CHP02243"/>
</dbReference>
<evidence type="ECO:0000313" key="1">
    <source>
        <dbReference type="EMBL" id="MTV50362.1"/>
    </source>
</evidence>
<keyword evidence="2" id="KW-1185">Reference proteome</keyword>
<evidence type="ECO:0000313" key="2">
    <source>
        <dbReference type="Proteomes" id="UP000430670"/>
    </source>
</evidence>
<dbReference type="EMBL" id="WNKU01000023">
    <property type="protein sequence ID" value="MTV50362.1"/>
    <property type="molecule type" value="Genomic_DNA"/>
</dbReference>
<name>A0A6I3SPC1_HELMO</name>
<accession>A0A6I3SPC1</accession>
<dbReference type="Proteomes" id="UP000430670">
    <property type="component" value="Unassembled WGS sequence"/>
</dbReference>
<sequence>MQTPLWDDRKKEDLIRKMEEMVPHYTPEWRFTPDNPDAGTALFLLFADMFHGNVQRFNQLPRKYLISYLNLLNNSPMTAKPASVYLTFNVVTGATQSVWIPKGTQVVATQAQEEVLFETETNLWASPAQLTSIYSVSKRWDTITRHPVNRPFPMFESRQEKNLQKHCLYISHDDLLNLRSEAIIEIEFIPSVESYANKIDARRFSDPQLIQWSFQGERDWVPFDRIEAKDNRLWLTKGDGERIVQCEVGGATGRWIRCELAAGAKETAYFEESSIAGIGMNSSFTNGEKLDGRPPDMLFTNDIQIEPDGAYPFGKFFANHDSFYIASEDVLSKRGSIIKIQMDLLWKINRLVEQPQPEIEWKLIMKRSEIPKSRPPLYTAVKEVLWEYWNGKSWTKLSLAADGSGSFDLSGTMQGIVEFCCPEDLKATEVNSHFGYWIRVRILHIENMYGGDQVYLSPWLQKLTLTYAYKRSRMPEQVLTFNNLEWNAITEALQEPSATIRPFYSLEGEHPALYLGFDRPPVGGGPLNLYFSLEEQTNMQKPLTLKWECWVKTDKEARWAELKVIDGTGGFKENGIVQFFCPDSICSKNFFAESLYWIRASHVRAHPDNPGQSQPFVHRIQMNTVRAVQQETIWNEIPRKVTNDPPTFSLSRTPILDQEVWVDETGQLTEVQIKQLEQEGLSLRFHRDGEGQLQQVWVRWSPVENLHRSSPEDRHYCVDAVAGKIYFGDGKLGKALPLEIAERIKVTYKVGGGQRGNLEANRINHLGRAIPFIESVTNLEPSGGGCDRETLEDALQRGPQRIKHRHRAVAAEDFEWLVREAFPGIAKVKCLSHYNGEMNLEKGCITIVIFPKDEANMAAFSETKKQVLQYILERSPSHIAMAGKIDVIQPAYIQVSVSTVIRVEKLDDVVATEKEAQIRLSRFLHPLHGNFDGGGWFIGQGLYTSQLLTLLKSIRAVRNVDSLFMTVHKIGHGQLQEVRFHEIAKIPHGLIMSGSHKIVVKPLELRNKG</sequence>
<dbReference type="OrthoDB" id="366288at2"/>
<gene>
    <name evidence="1" type="ORF">GJ688_15435</name>
</gene>
<reference evidence="1 2" key="1">
    <citation type="submission" date="2019-11" db="EMBL/GenBank/DDBJ databases">
        <title>Whole-genome sequence of a the green, strictly anaerobic photosynthetic bacterium Heliobacillus mobilis DSM 6151.</title>
        <authorList>
            <person name="Kyndt J.A."/>
            <person name="Meyer T.E."/>
        </authorList>
    </citation>
    <scope>NUCLEOTIDE SEQUENCE [LARGE SCALE GENOMIC DNA]</scope>
    <source>
        <strain evidence="1 2">DSM 6151</strain>
    </source>
</reference>
<proteinExistence type="predicted"/>
<dbReference type="RefSeq" id="WP_155477448.1">
    <property type="nucleotide sequence ID" value="NZ_WNKU01000023.1"/>
</dbReference>